<evidence type="ECO:0000256" key="1">
    <source>
        <dbReference type="SAM" id="Phobius"/>
    </source>
</evidence>
<comment type="caution">
    <text evidence="2">The sequence shown here is derived from an EMBL/GenBank/DDBJ whole genome shotgun (WGS) entry which is preliminary data.</text>
</comment>
<accession>A0ABW1Q4X0</accession>
<feature type="transmembrane region" description="Helical" evidence="1">
    <location>
        <begin position="6"/>
        <end position="29"/>
    </location>
</feature>
<dbReference type="EMBL" id="JBHSRG010000011">
    <property type="protein sequence ID" value="MFC6123222.1"/>
    <property type="molecule type" value="Genomic_DNA"/>
</dbReference>
<evidence type="ECO:0000313" key="2">
    <source>
        <dbReference type="EMBL" id="MFC6123222.1"/>
    </source>
</evidence>
<keyword evidence="1" id="KW-0812">Transmembrane</keyword>
<dbReference type="Proteomes" id="UP001596169">
    <property type="component" value="Unassembled WGS sequence"/>
</dbReference>
<keyword evidence="1" id="KW-0472">Membrane</keyword>
<protein>
    <submittedName>
        <fullName evidence="2">Uncharacterized protein</fullName>
    </submittedName>
</protein>
<keyword evidence="1" id="KW-1133">Transmembrane helix</keyword>
<proteinExistence type="predicted"/>
<keyword evidence="3" id="KW-1185">Reference proteome</keyword>
<dbReference type="RefSeq" id="WP_378109201.1">
    <property type="nucleotide sequence ID" value="NZ_JBHSRG010000011.1"/>
</dbReference>
<evidence type="ECO:0000313" key="3">
    <source>
        <dbReference type="Proteomes" id="UP001596169"/>
    </source>
</evidence>
<reference evidence="3" key="1">
    <citation type="journal article" date="2019" name="Int. J. Syst. Evol. Microbiol.">
        <title>The Global Catalogue of Microorganisms (GCM) 10K type strain sequencing project: providing services to taxonomists for standard genome sequencing and annotation.</title>
        <authorList>
            <consortium name="The Broad Institute Genomics Platform"/>
            <consortium name="The Broad Institute Genome Sequencing Center for Infectious Disease"/>
            <person name="Wu L."/>
            <person name="Ma J."/>
        </authorList>
    </citation>
    <scope>NUCLEOTIDE SEQUENCE [LARGE SCALE GENOMIC DNA]</scope>
    <source>
        <strain evidence="3">JCM30009</strain>
    </source>
</reference>
<sequence>MEISTVNQLIAAGSGLIGAFIGAGISGWVNHRISQDNHNREIESFKAGFVSEVQALQTIIAERGYLEAFKEFAQHPQILEGEKVFYEILIPDNYARFYNANLNKVGLVGPNLSSKLIQYHQLLQAIVQDLQPEAAPMKYGFDKTMLDETIRIFSKALNIGNEIIRENETIK</sequence>
<name>A0ABW1Q4X0_9ENTR</name>
<organism evidence="2 3">
    <name type="scientific">Citrobacter bitternis</name>
    <dbReference type="NCBI Taxonomy" id="1585982"/>
    <lineage>
        <taxon>Bacteria</taxon>
        <taxon>Pseudomonadati</taxon>
        <taxon>Pseudomonadota</taxon>
        <taxon>Gammaproteobacteria</taxon>
        <taxon>Enterobacterales</taxon>
        <taxon>Enterobacteriaceae</taxon>
        <taxon>Citrobacter</taxon>
    </lineage>
</organism>
<gene>
    <name evidence="2" type="ORF">ACFPZP_19425</name>
</gene>